<dbReference type="InterPro" id="IPR000261">
    <property type="entry name" value="EH_dom"/>
</dbReference>
<evidence type="ECO:0008006" key="9">
    <source>
        <dbReference type="Google" id="ProtNLM"/>
    </source>
</evidence>
<dbReference type="AlphaFoldDB" id="A0A9W8BJZ4"/>
<feature type="compositionally biased region" description="Polar residues" evidence="3">
    <location>
        <begin position="93"/>
        <end position="103"/>
    </location>
</feature>
<dbReference type="SUPFAM" id="SSF50044">
    <property type="entry name" value="SH3-domain"/>
    <property type="match status" value="1"/>
</dbReference>
<evidence type="ECO:0000256" key="3">
    <source>
        <dbReference type="SAM" id="MobiDB-lite"/>
    </source>
</evidence>
<evidence type="ECO:0000259" key="4">
    <source>
        <dbReference type="PROSITE" id="PS50002"/>
    </source>
</evidence>
<feature type="compositionally biased region" description="Polar residues" evidence="3">
    <location>
        <begin position="315"/>
        <end position="329"/>
    </location>
</feature>
<dbReference type="InterPro" id="IPR036028">
    <property type="entry name" value="SH3-like_dom_sf"/>
</dbReference>
<feature type="compositionally biased region" description="Polar residues" evidence="3">
    <location>
        <begin position="280"/>
        <end position="303"/>
    </location>
</feature>
<dbReference type="SMART" id="SM00027">
    <property type="entry name" value="EH"/>
    <property type="match status" value="1"/>
</dbReference>
<feature type="region of interest" description="Disordered" evidence="3">
    <location>
        <begin position="171"/>
        <end position="202"/>
    </location>
</feature>
<dbReference type="PROSITE" id="PS50031">
    <property type="entry name" value="EH"/>
    <property type="match status" value="1"/>
</dbReference>
<keyword evidence="8" id="KW-1185">Reference proteome</keyword>
<comment type="caution">
    <text evidence="7">The sequence shown here is derived from an EMBL/GenBank/DDBJ whole genome shotgun (WGS) entry which is preliminary data.</text>
</comment>
<evidence type="ECO:0000313" key="7">
    <source>
        <dbReference type="EMBL" id="KAJ2005669.1"/>
    </source>
</evidence>
<dbReference type="Pfam" id="PF12763">
    <property type="entry name" value="EH"/>
    <property type="match status" value="1"/>
</dbReference>
<name>A0A9W8BJZ4_9FUNG</name>
<dbReference type="EMBL" id="JANBQF010000090">
    <property type="protein sequence ID" value="KAJ2005669.1"/>
    <property type="molecule type" value="Genomic_DNA"/>
</dbReference>
<organism evidence="7 8">
    <name type="scientific">Coemansia thaxteri</name>
    <dbReference type="NCBI Taxonomy" id="2663907"/>
    <lineage>
        <taxon>Eukaryota</taxon>
        <taxon>Fungi</taxon>
        <taxon>Fungi incertae sedis</taxon>
        <taxon>Zoopagomycota</taxon>
        <taxon>Kickxellomycotina</taxon>
        <taxon>Kickxellomycetes</taxon>
        <taxon>Kickxellales</taxon>
        <taxon>Kickxellaceae</taxon>
        <taxon>Coemansia</taxon>
    </lineage>
</organism>
<dbReference type="PROSITE" id="PS50222">
    <property type="entry name" value="EF_HAND_2"/>
    <property type="match status" value="1"/>
</dbReference>
<proteinExistence type="predicted"/>
<dbReference type="InterPro" id="IPR002048">
    <property type="entry name" value="EF_hand_dom"/>
</dbReference>
<keyword evidence="1 2" id="KW-0728">SH3 domain</keyword>
<feature type="domain" description="SH3" evidence="4">
    <location>
        <begin position="1"/>
        <end position="60"/>
    </location>
</feature>
<feature type="region of interest" description="Disordered" evidence="3">
    <location>
        <begin position="257"/>
        <end position="329"/>
    </location>
</feature>
<dbReference type="Gene3D" id="2.30.30.40">
    <property type="entry name" value="SH3 Domains"/>
    <property type="match status" value="1"/>
</dbReference>
<dbReference type="Gene3D" id="1.10.238.10">
    <property type="entry name" value="EF-hand"/>
    <property type="match status" value="1"/>
</dbReference>
<dbReference type="InterPro" id="IPR011992">
    <property type="entry name" value="EF-hand-dom_pair"/>
</dbReference>
<evidence type="ECO:0000259" key="5">
    <source>
        <dbReference type="PROSITE" id="PS50031"/>
    </source>
</evidence>
<feature type="region of interest" description="Disordered" evidence="3">
    <location>
        <begin position="87"/>
        <end position="153"/>
    </location>
</feature>
<protein>
    <recommendedName>
        <fullName evidence="9">SH3 domain-containing protein</fullName>
    </recommendedName>
</protein>
<feature type="compositionally biased region" description="Low complexity" evidence="3">
    <location>
        <begin position="419"/>
        <end position="435"/>
    </location>
</feature>
<dbReference type="SUPFAM" id="SSF47473">
    <property type="entry name" value="EF-hand"/>
    <property type="match status" value="1"/>
</dbReference>
<accession>A0A9W8BJZ4</accession>
<feature type="domain" description="EF-hand" evidence="6">
    <location>
        <begin position="494"/>
        <end position="529"/>
    </location>
</feature>
<gene>
    <name evidence="7" type="ORF">H4R26_001830</name>
</gene>
<dbReference type="OrthoDB" id="1716625at2759"/>
<dbReference type="InterPro" id="IPR001452">
    <property type="entry name" value="SH3_domain"/>
</dbReference>
<dbReference type="GO" id="GO:0005509">
    <property type="term" value="F:calcium ion binding"/>
    <property type="evidence" value="ECO:0007669"/>
    <property type="project" value="InterPro"/>
</dbReference>
<dbReference type="Proteomes" id="UP001150907">
    <property type="component" value="Unassembled WGS sequence"/>
</dbReference>
<evidence type="ECO:0000259" key="6">
    <source>
        <dbReference type="PROSITE" id="PS50222"/>
    </source>
</evidence>
<evidence type="ECO:0000313" key="8">
    <source>
        <dbReference type="Proteomes" id="UP001150907"/>
    </source>
</evidence>
<feature type="region of interest" description="Disordered" evidence="3">
    <location>
        <begin position="358"/>
        <end position="435"/>
    </location>
</feature>
<evidence type="ECO:0000256" key="2">
    <source>
        <dbReference type="PROSITE-ProRule" id="PRU00192"/>
    </source>
</evidence>
<feature type="domain" description="EH" evidence="5">
    <location>
        <begin position="459"/>
        <end position="550"/>
    </location>
</feature>
<dbReference type="SMART" id="SM00326">
    <property type="entry name" value="SH3"/>
    <property type="match status" value="1"/>
</dbReference>
<sequence>MRARAIYACVAENPGEVTFDADTCLLSVADSSEDGWLVGTVEATGDRGLFPVVYTELTPESGDDILFLRKLQSSGLLSSTLQLNQFARDLDNRQQPPSSTARSRTMGTAMTAPPPPVPTKPLTLGTPRPARPLAPKPNLVSSSTSAAESLREREAEAARAWELAHLSKQSSASSSALNQPPQLPLKPINADSSDPELRRQKEREAAQLWESKFGIGSAPAAAAAAALVVATKPAALPKPAVASKPVVMSKPVILKSAPPPTAASKPKPTLAPKPKPPTAGSSPNPQQLIAQINNARSNGSSRGTFEDNFDPLAHSSKSQASTPRIGSSNGSLQANSFAAAGSGAHGGAARGISLTTTREVKGTRSAAEPPVSTFVTGQGQPVLPPKPPKQVSFANRPTPFPQHQGHALSPESLPAITTSSPLPLSPQLSSGSGSVGLQTPLTSVIHRSSAKVDNIPADALTRYSHLYKRLEKQHGKRGYLNADEVHAVVVRCRLPEDLLRRIWALSDRNLNGKFGPGEFNIIMHLADTALRQDPIPEVLSVDLLRSAYENRTN</sequence>
<dbReference type="PROSITE" id="PS50002">
    <property type="entry name" value="SH3"/>
    <property type="match status" value="1"/>
</dbReference>
<evidence type="ECO:0000256" key="1">
    <source>
        <dbReference type="ARBA" id="ARBA00022443"/>
    </source>
</evidence>
<reference evidence="7" key="1">
    <citation type="submission" date="2022-07" db="EMBL/GenBank/DDBJ databases">
        <title>Phylogenomic reconstructions and comparative analyses of Kickxellomycotina fungi.</title>
        <authorList>
            <person name="Reynolds N.K."/>
            <person name="Stajich J.E."/>
            <person name="Barry K."/>
            <person name="Grigoriev I.V."/>
            <person name="Crous P."/>
            <person name="Smith M.E."/>
        </authorList>
    </citation>
    <scope>NUCLEOTIDE SEQUENCE</scope>
    <source>
        <strain evidence="7">IMI 214461</strain>
    </source>
</reference>